<protein>
    <submittedName>
        <fullName evidence="1">Uncharacterized protein</fullName>
    </submittedName>
</protein>
<organism evidence="1 2">
    <name type="scientific">Eumeta variegata</name>
    <name type="common">Bagworm moth</name>
    <name type="synonym">Eumeta japonica</name>
    <dbReference type="NCBI Taxonomy" id="151549"/>
    <lineage>
        <taxon>Eukaryota</taxon>
        <taxon>Metazoa</taxon>
        <taxon>Ecdysozoa</taxon>
        <taxon>Arthropoda</taxon>
        <taxon>Hexapoda</taxon>
        <taxon>Insecta</taxon>
        <taxon>Pterygota</taxon>
        <taxon>Neoptera</taxon>
        <taxon>Endopterygota</taxon>
        <taxon>Lepidoptera</taxon>
        <taxon>Glossata</taxon>
        <taxon>Ditrysia</taxon>
        <taxon>Tineoidea</taxon>
        <taxon>Psychidae</taxon>
        <taxon>Oiketicinae</taxon>
        <taxon>Eumeta</taxon>
    </lineage>
</organism>
<evidence type="ECO:0000313" key="2">
    <source>
        <dbReference type="Proteomes" id="UP000299102"/>
    </source>
</evidence>
<proteinExistence type="predicted"/>
<accession>A0A4C1YA96</accession>
<name>A0A4C1YA96_EUMVA</name>
<dbReference type="EMBL" id="BGZK01001159">
    <property type="protein sequence ID" value="GBP72888.1"/>
    <property type="molecule type" value="Genomic_DNA"/>
</dbReference>
<reference evidence="1 2" key="1">
    <citation type="journal article" date="2019" name="Commun. Biol.">
        <title>The bagworm genome reveals a unique fibroin gene that provides high tensile strength.</title>
        <authorList>
            <person name="Kono N."/>
            <person name="Nakamura H."/>
            <person name="Ohtoshi R."/>
            <person name="Tomita M."/>
            <person name="Numata K."/>
            <person name="Arakawa K."/>
        </authorList>
    </citation>
    <scope>NUCLEOTIDE SEQUENCE [LARGE SCALE GENOMIC DNA]</scope>
</reference>
<evidence type="ECO:0000313" key="1">
    <source>
        <dbReference type="EMBL" id="GBP72888.1"/>
    </source>
</evidence>
<gene>
    <name evidence="1" type="ORF">EVAR_57435_1</name>
</gene>
<dbReference type="Proteomes" id="UP000299102">
    <property type="component" value="Unassembled WGS sequence"/>
</dbReference>
<dbReference type="AlphaFoldDB" id="A0A4C1YA96"/>
<comment type="caution">
    <text evidence="1">The sequence shown here is derived from an EMBL/GenBank/DDBJ whole genome shotgun (WGS) entry which is preliminary data.</text>
</comment>
<keyword evidence="2" id="KW-1185">Reference proteome</keyword>
<sequence length="101" mass="10995">MAFGTVCRRESKWSPQLMDIRKSRGVCVAGFFGTNRISDLERNGLVEGKTVDGARSGSPEFSRSRWNASPGFGCYVVIFRLSITVLVVESPLSSNGSSCRA</sequence>